<protein>
    <recommendedName>
        <fullName evidence="5">Magnesium-transporting ATPase, P-type 1</fullName>
        <ecNumber evidence="4">7.2.2.14</ecNumber>
    </recommendedName>
    <alternativeName>
        <fullName evidence="16">Mg(2+) transport ATPase, P-type 1</fullName>
    </alternativeName>
</protein>
<evidence type="ECO:0000256" key="12">
    <source>
        <dbReference type="ARBA" id="ARBA00022842"/>
    </source>
</evidence>
<dbReference type="InterPro" id="IPR008250">
    <property type="entry name" value="ATPase_P-typ_transduc_dom_A_sf"/>
</dbReference>
<dbReference type="InterPro" id="IPR023299">
    <property type="entry name" value="ATPase_P-typ_cyto_dom_N"/>
</dbReference>
<dbReference type="EMBL" id="JBHUKU010000020">
    <property type="protein sequence ID" value="MFD2462879.1"/>
    <property type="molecule type" value="Genomic_DNA"/>
</dbReference>
<keyword evidence="12" id="KW-0460">Magnesium</keyword>
<evidence type="ECO:0000256" key="3">
    <source>
        <dbReference type="ARBA" id="ARBA00008746"/>
    </source>
</evidence>
<dbReference type="EC" id="7.2.2.14" evidence="4"/>
<feature type="transmembrane region" description="Helical" evidence="20">
    <location>
        <begin position="754"/>
        <end position="780"/>
    </location>
</feature>
<dbReference type="InterPro" id="IPR023298">
    <property type="entry name" value="ATPase_P-typ_TM_dom_sf"/>
</dbReference>
<keyword evidence="7" id="KW-0997">Cell inner membrane</keyword>
<comment type="subcellular location">
    <subcellularLocation>
        <location evidence="2">Cell inner membrane</location>
        <topology evidence="2">Multi-pass membrane protein</topology>
    </subcellularLocation>
</comment>
<evidence type="ECO:0000256" key="20">
    <source>
        <dbReference type="SAM" id="Phobius"/>
    </source>
</evidence>
<dbReference type="SUPFAM" id="SSF81653">
    <property type="entry name" value="Calcium ATPase, transduction domain A"/>
    <property type="match status" value="1"/>
</dbReference>
<evidence type="ECO:0000256" key="9">
    <source>
        <dbReference type="ARBA" id="ARBA00022692"/>
    </source>
</evidence>
<dbReference type="SUPFAM" id="SSF81665">
    <property type="entry name" value="Calcium ATPase, transmembrane domain M"/>
    <property type="match status" value="1"/>
</dbReference>
<evidence type="ECO:0000256" key="19">
    <source>
        <dbReference type="SAM" id="MobiDB-lite"/>
    </source>
</evidence>
<dbReference type="RefSeq" id="WP_345393061.1">
    <property type="nucleotide sequence ID" value="NZ_BAABHG010000005.1"/>
</dbReference>
<evidence type="ECO:0000313" key="23">
    <source>
        <dbReference type="Proteomes" id="UP001597419"/>
    </source>
</evidence>
<feature type="domain" description="FAD-binding PCMH-type" evidence="21">
    <location>
        <begin position="29"/>
        <end position="211"/>
    </location>
</feature>
<evidence type="ECO:0000256" key="5">
    <source>
        <dbReference type="ARBA" id="ARBA00013555"/>
    </source>
</evidence>
<dbReference type="Pfam" id="PF13246">
    <property type="entry name" value="Cation_ATPase"/>
    <property type="match status" value="1"/>
</dbReference>
<comment type="caution">
    <text evidence="22">The sequence shown here is derived from an EMBL/GenBank/DDBJ whole genome shotgun (WGS) entry which is preliminary data.</text>
</comment>
<comment type="function">
    <text evidence="1">Mediates magnesium influx to the cytosol.</text>
</comment>
<dbReference type="InterPro" id="IPR006068">
    <property type="entry name" value="ATPase_P-typ_cation-transptr_C"/>
</dbReference>
<keyword evidence="6" id="KW-1003">Cell membrane</keyword>
<dbReference type="InterPro" id="IPR006415">
    <property type="entry name" value="P-type_ATPase_IIIB"/>
</dbReference>
<feature type="transmembrane region" description="Helical" evidence="20">
    <location>
        <begin position="822"/>
        <end position="843"/>
    </location>
</feature>
<sequence>MVRTSEQHAGTPAPASRPHDGDARLADLADAPVLTVFQSLASSPKGLTEAEAESRLGEHGDNTEPVATGHGLLAHALDAVRSPFVALLAGLGVVFVVLGDLRGTITVAVMVTLSVVLRFWQHSRSDRAVRALLGQVGTTVTVRRRGDASFPPLDREVPTADLVPGDVVRLGPGDMVPADLRVVAASDLVVDQSALSGEGLPVTKRVPSPRPRRLRAPDRPGLVDAPSLCFAGTSVVSGSATAVVLATGARTHSGSLARATAAPRAVSSFDLGVRAVGWTLIRFMLVMVPIVLVISGTVTGDWPQAVMFAAAVAVGLTPEMLPVIVTTNLARGASRLSRRKVIVKRLNAIQDLGAMDVLCVDKTGTLTEDRVAYAHSVDPAGRPDGEAAEYACLAVRFQDFPHNRLDEAILRQLADPEDALLADAMFTAVDEIAFDPARRRATVILRGPEDGHLLITKGDPDDILPRCTHARSSGAVVELDRAGRAQAADVVRGYAQNGMRVLAVAAKQGEARFAPYDEDDERGLVLVGFVGFVDPVRDDAADAVRSLERHGVALKLLTGDNRYVAAQVAALAGIPVGEIVLGTEIDETRDGELPELVAKTTVFAKLTPAHKARIVATLKDAGHAVGFLGDGVNDGPALRTADVGIAPDTATAVAKDAADLILLDRDLGVLARGVVEGRRTLGNTLKYVHITAGQNFGNVLTVVLAALFLPFLPILPIQLVVQNLLYDAAQLALPWDRVDRRYLAKPRRWDAAGMVRFMLVFGPLSSLFDLTTFAVLWWVFDAGGQPAVFQTGWFVEGLLTQLLVVLVLRTAAPLRGTPPATVVVWATAAAALTGLALTLPPIAGALRLTPPPAGYLLWLFPLVGGFLLAAHLVKRTWLRRSSGTWW</sequence>
<dbReference type="SFLD" id="SFLDF00027">
    <property type="entry name" value="p-type_atpase"/>
    <property type="match status" value="1"/>
</dbReference>
<dbReference type="Gene3D" id="3.40.1110.10">
    <property type="entry name" value="Calcium-transporting ATPase, cytoplasmic domain N"/>
    <property type="match status" value="1"/>
</dbReference>
<dbReference type="InterPro" id="IPR059000">
    <property type="entry name" value="ATPase_P-type_domA"/>
</dbReference>
<name>A0ABW5GQ17_9PSEU</name>
<feature type="transmembrane region" description="Helical" evidence="20">
    <location>
        <begin position="855"/>
        <end position="873"/>
    </location>
</feature>
<proteinExistence type="inferred from homology"/>
<keyword evidence="15 20" id="KW-0472">Membrane</keyword>
<evidence type="ECO:0000259" key="21">
    <source>
        <dbReference type="PROSITE" id="PS51387"/>
    </source>
</evidence>
<dbReference type="InterPro" id="IPR023214">
    <property type="entry name" value="HAD_sf"/>
</dbReference>
<evidence type="ECO:0000256" key="14">
    <source>
        <dbReference type="ARBA" id="ARBA00022989"/>
    </source>
</evidence>
<dbReference type="InterPro" id="IPR001757">
    <property type="entry name" value="P_typ_ATPase"/>
</dbReference>
<evidence type="ECO:0000313" key="22">
    <source>
        <dbReference type="EMBL" id="MFD2462879.1"/>
    </source>
</evidence>
<dbReference type="Gene3D" id="1.20.1110.10">
    <property type="entry name" value="Calcium-transporting ATPase, transmembrane domain"/>
    <property type="match status" value="1"/>
</dbReference>
<accession>A0ABW5GQ17</accession>
<organism evidence="22 23">
    <name type="scientific">Amycolatopsis samaneae</name>
    <dbReference type="NCBI Taxonomy" id="664691"/>
    <lineage>
        <taxon>Bacteria</taxon>
        <taxon>Bacillati</taxon>
        <taxon>Actinomycetota</taxon>
        <taxon>Actinomycetes</taxon>
        <taxon>Pseudonocardiales</taxon>
        <taxon>Pseudonocardiaceae</taxon>
        <taxon>Amycolatopsis</taxon>
    </lineage>
</organism>
<dbReference type="SUPFAM" id="SSF81660">
    <property type="entry name" value="Metal cation-transporting ATPase, ATP-binding domain N"/>
    <property type="match status" value="1"/>
</dbReference>
<evidence type="ECO:0000256" key="8">
    <source>
        <dbReference type="ARBA" id="ARBA00022553"/>
    </source>
</evidence>
<evidence type="ECO:0000256" key="2">
    <source>
        <dbReference type="ARBA" id="ARBA00004429"/>
    </source>
</evidence>
<dbReference type="InterPro" id="IPR004014">
    <property type="entry name" value="ATPase_P-typ_cation-transptr_N"/>
</dbReference>
<keyword evidence="10" id="KW-0547">Nucleotide-binding</keyword>
<evidence type="ECO:0000256" key="10">
    <source>
        <dbReference type="ARBA" id="ARBA00022741"/>
    </source>
</evidence>
<evidence type="ECO:0000256" key="11">
    <source>
        <dbReference type="ARBA" id="ARBA00022840"/>
    </source>
</evidence>
<dbReference type="Pfam" id="PF00122">
    <property type="entry name" value="E1-E2_ATPase"/>
    <property type="match status" value="1"/>
</dbReference>
<dbReference type="PRINTS" id="PR01836">
    <property type="entry name" value="MGATPASE"/>
</dbReference>
<keyword evidence="13" id="KW-1278">Translocase</keyword>
<dbReference type="Pfam" id="PF00689">
    <property type="entry name" value="Cation_ATPase_C"/>
    <property type="match status" value="1"/>
</dbReference>
<feature type="transmembrane region" description="Helical" evidence="20">
    <location>
        <begin position="280"/>
        <end position="299"/>
    </location>
</feature>
<keyword evidence="14 20" id="KW-1133">Transmembrane helix</keyword>
<evidence type="ECO:0000256" key="18">
    <source>
        <dbReference type="ARBA" id="ARBA00049360"/>
    </source>
</evidence>
<dbReference type="PROSITE" id="PS00154">
    <property type="entry name" value="ATPASE_E1_E2"/>
    <property type="match status" value="1"/>
</dbReference>
<evidence type="ECO:0000256" key="16">
    <source>
        <dbReference type="ARBA" id="ARBA00029806"/>
    </source>
</evidence>
<feature type="region of interest" description="Disordered" evidence="19">
    <location>
        <begin position="1"/>
        <end position="22"/>
    </location>
</feature>
<dbReference type="SFLD" id="SFLDS00003">
    <property type="entry name" value="Haloacid_Dehalogenase"/>
    <property type="match status" value="1"/>
</dbReference>
<dbReference type="InterPro" id="IPR016166">
    <property type="entry name" value="FAD-bd_PCMH"/>
</dbReference>
<dbReference type="PANTHER" id="PTHR42861">
    <property type="entry name" value="CALCIUM-TRANSPORTING ATPASE"/>
    <property type="match status" value="1"/>
</dbReference>
<evidence type="ECO:0000256" key="7">
    <source>
        <dbReference type="ARBA" id="ARBA00022519"/>
    </source>
</evidence>
<evidence type="ECO:0000256" key="13">
    <source>
        <dbReference type="ARBA" id="ARBA00022967"/>
    </source>
</evidence>
<evidence type="ECO:0000256" key="1">
    <source>
        <dbReference type="ARBA" id="ARBA00003954"/>
    </source>
</evidence>
<evidence type="ECO:0000256" key="15">
    <source>
        <dbReference type="ARBA" id="ARBA00023136"/>
    </source>
</evidence>
<keyword evidence="11" id="KW-0067">ATP-binding</keyword>
<feature type="transmembrane region" description="Helical" evidence="20">
    <location>
        <begin position="104"/>
        <end position="120"/>
    </location>
</feature>
<dbReference type="InterPro" id="IPR018303">
    <property type="entry name" value="ATPase_P-typ_P_site"/>
</dbReference>
<dbReference type="SFLD" id="SFLDG00002">
    <property type="entry name" value="C1.7:_P-type_atpase_like"/>
    <property type="match status" value="1"/>
</dbReference>
<dbReference type="Pfam" id="PF00690">
    <property type="entry name" value="Cation_ATPase_N"/>
    <property type="match status" value="1"/>
</dbReference>
<dbReference type="InterPro" id="IPR036412">
    <property type="entry name" value="HAD-like_sf"/>
</dbReference>
<keyword evidence="23" id="KW-1185">Reference proteome</keyword>
<evidence type="ECO:0000256" key="4">
    <source>
        <dbReference type="ARBA" id="ARBA00012786"/>
    </source>
</evidence>
<dbReference type="NCBIfam" id="TIGR01494">
    <property type="entry name" value="ATPase_P-type"/>
    <property type="match status" value="1"/>
</dbReference>
<dbReference type="Gene3D" id="3.40.50.1000">
    <property type="entry name" value="HAD superfamily/HAD-like"/>
    <property type="match status" value="1"/>
</dbReference>
<reference evidence="23" key="1">
    <citation type="journal article" date="2019" name="Int. J. Syst. Evol. Microbiol.">
        <title>The Global Catalogue of Microorganisms (GCM) 10K type strain sequencing project: providing services to taxonomists for standard genome sequencing and annotation.</title>
        <authorList>
            <consortium name="The Broad Institute Genomics Platform"/>
            <consortium name="The Broad Institute Genome Sequencing Center for Infectious Disease"/>
            <person name="Wu L."/>
            <person name="Ma J."/>
        </authorList>
    </citation>
    <scope>NUCLEOTIDE SEQUENCE [LARGE SCALE GENOMIC DNA]</scope>
    <source>
        <strain evidence="23">CGMCC 4.7643</strain>
    </source>
</reference>
<keyword evidence="9 20" id="KW-0812">Transmembrane</keyword>
<evidence type="ECO:0000256" key="17">
    <source>
        <dbReference type="ARBA" id="ARBA00047295"/>
    </source>
</evidence>
<comment type="similarity">
    <text evidence="3">Belongs to the cation transport ATPase (P-type) (TC 3.A.3) family. Type IIIB subfamily.</text>
</comment>
<comment type="catalytic activity">
    <reaction evidence="17">
        <text>Mg(2+)(out) + ATP + H2O = Mg(2+)(in) + ADP + phosphate + H(+)</text>
        <dbReference type="Rhea" id="RHEA:10260"/>
        <dbReference type="ChEBI" id="CHEBI:15377"/>
        <dbReference type="ChEBI" id="CHEBI:15378"/>
        <dbReference type="ChEBI" id="CHEBI:18420"/>
        <dbReference type="ChEBI" id="CHEBI:30616"/>
        <dbReference type="ChEBI" id="CHEBI:43474"/>
        <dbReference type="ChEBI" id="CHEBI:456216"/>
        <dbReference type="EC" id="7.2.2.14"/>
    </reaction>
</comment>
<dbReference type="Gene3D" id="2.70.150.10">
    <property type="entry name" value="Calcium-transporting ATPase, cytoplasmic transduction domain A"/>
    <property type="match status" value="1"/>
</dbReference>
<feature type="transmembrane region" description="Helical" evidence="20">
    <location>
        <begin position="79"/>
        <end position="98"/>
    </location>
</feature>
<dbReference type="InterPro" id="IPR044492">
    <property type="entry name" value="P_typ_ATPase_HD_dom"/>
</dbReference>
<gene>
    <name evidence="22" type="primary">mgtA</name>
    <name evidence="22" type="ORF">ACFSYJ_30015</name>
</gene>
<dbReference type="Proteomes" id="UP001597419">
    <property type="component" value="Unassembled WGS sequence"/>
</dbReference>
<evidence type="ECO:0000256" key="6">
    <source>
        <dbReference type="ARBA" id="ARBA00022475"/>
    </source>
</evidence>
<feature type="transmembrane region" description="Helical" evidence="20">
    <location>
        <begin position="792"/>
        <end position="810"/>
    </location>
</feature>
<keyword evidence="8" id="KW-0597">Phosphoprotein</keyword>
<dbReference type="SUPFAM" id="SSF56784">
    <property type="entry name" value="HAD-like"/>
    <property type="match status" value="1"/>
</dbReference>
<dbReference type="NCBIfam" id="TIGR01524">
    <property type="entry name" value="ATPase-IIIB_Mg"/>
    <property type="match status" value="1"/>
</dbReference>
<comment type="catalytic activity">
    <reaction evidence="18">
        <text>ATP + H2O = ADP + phosphate + H(+)</text>
        <dbReference type="Rhea" id="RHEA:13065"/>
        <dbReference type="ChEBI" id="CHEBI:15377"/>
        <dbReference type="ChEBI" id="CHEBI:15378"/>
        <dbReference type="ChEBI" id="CHEBI:30616"/>
        <dbReference type="ChEBI" id="CHEBI:43474"/>
        <dbReference type="ChEBI" id="CHEBI:456216"/>
    </reaction>
</comment>
<dbReference type="SMART" id="SM00831">
    <property type="entry name" value="Cation_ATPase_N"/>
    <property type="match status" value="1"/>
</dbReference>
<dbReference type="PROSITE" id="PS51387">
    <property type="entry name" value="FAD_PCMH"/>
    <property type="match status" value="1"/>
</dbReference>